<dbReference type="EMBL" id="CM024794">
    <property type="protein sequence ID" value="KAG8001857.1"/>
    <property type="molecule type" value="Genomic_DNA"/>
</dbReference>
<protein>
    <submittedName>
        <fullName evidence="1">Vacuolar protein sorting-associated protein 37B</fullName>
    </submittedName>
</protein>
<keyword evidence="2" id="KW-1185">Reference proteome</keyword>
<name>A0ACB7EJ90_NIBAL</name>
<gene>
    <name evidence="1" type="primary">VPS37B.2</name>
    <name evidence="1" type="ORF">GBF38_012090</name>
</gene>
<evidence type="ECO:0000313" key="2">
    <source>
        <dbReference type="Proteomes" id="UP000805704"/>
    </source>
</evidence>
<evidence type="ECO:0000313" key="1">
    <source>
        <dbReference type="EMBL" id="KAG8001857.1"/>
    </source>
</evidence>
<reference evidence="1" key="1">
    <citation type="submission" date="2020-04" db="EMBL/GenBank/DDBJ databases">
        <title>A chromosome-scale assembly and high-density genetic map of the yellow drum (Nibea albiflora) genome.</title>
        <authorList>
            <person name="Xu D."/>
            <person name="Zhang W."/>
            <person name="Chen R."/>
            <person name="Tan P."/>
            <person name="Wang L."/>
            <person name="Song H."/>
            <person name="Tian L."/>
            <person name="Zhu Q."/>
            <person name="Wang B."/>
        </authorList>
    </citation>
    <scope>NUCLEOTIDE SEQUENCE</scope>
    <source>
        <strain evidence="1">ZJHYS-2018</strain>
    </source>
</reference>
<sequence>MSLSVQFGALRTRELRELLEDEDKINHIIRRSEKVRDLQDTNTLHISCRTLCELPVDHSQVQRLRRAADRILLSNQKLAKVCLSQKPTFRDAKLLLAVKYKELDKLRSIIQAKQEQLAERHSMHYAQWRLLKKINHAEEDCELLFQRFVEGKTPLADFLDSFLSSRKLQHITLFLLKKLQEIIEFKSTQKLSEVHAQHFSAGFPEQIHNACPHLCSLATAVLLPACSLHPPFLLPFGAHGQRLQHLPFCHGYNESLRAGAHGRGHRWPARAVRLQPLKAQQKRHQHTPQ</sequence>
<organism evidence="1 2">
    <name type="scientific">Nibea albiflora</name>
    <name type="common">Yellow drum</name>
    <name type="synonym">Corvina albiflora</name>
    <dbReference type="NCBI Taxonomy" id="240163"/>
    <lineage>
        <taxon>Eukaryota</taxon>
        <taxon>Metazoa</taxon>
        <taxon>Chordata</taxon>
        <taxon>Craniata</taxon>
        <taxon>Vertebrata</taxon>
        <taxon>Euteleostomi</taxon>
        <taxon>Actinopterygii</taxon>
        <taxon>Neopterygii</taxon>
        <taxon>Teleostei</taxon>
        <taxon>Neoteleostei</taxon>
        <taxon>Acanthomorphata</taxon>
        <taxon>Eupercaria</taxon>
        <taxon>Sciaenidae</taxon>
        <taxon>Nibea</taxon>
    </lineage>
</organism>
<comment type="caution">
    <text evidence="1">The sequence shown here is derived from an EMBL/GenBank/DDBJ whole genome shotgun (WGS) entry which is preliminary data.</text>
</comment>
<accession>A0ACB7EJ90</accession>
<proteinExistence type="predicted"/>
<dbReference type="Proteomes" id="UP000805704">
    <property type="component" value="Chromosome 6"/>
</dbReference>